<dbReference type="EMBL" id="JAIWYP010000009">
    <property type="protein sequence ID" value="KAH3769832.1"/>
    <property type="molecule type" value="Genomic_DNA"/>
</dbReference>
<evidence type="ECO:0000313" key="7">
    <source>
        <dbReference type="EMBL" id="KAH3769832.1"/>
    </source>
</evidence>
<dbReference type="SUPFAM" id="SSF81321">
    <property type="entry name" value="Family A G protein-coupled receptor-like"/>
    <property type="match status" value="1"/>
</dbReference>
<dbReference type="GO" id="GO:0016020">
    <property type="term" value="C:membrane"/>
    <property type="evidence" value="ECO:0007669"/>
    <property type="project" value="UniProtKB-SubCell"/>
</dbReference>
<reference evidence="7" key="2">
    <citation type="submission" date="2020-11" db="EMBL/GenBank/DDBJ databases">
        <authorList>
            <person name="McCartney M.A."/>
            <person name="Auch B."/>
            <person name="Kono T."/>
            <person name="Mallez S."/>
            <person name="Becker A."/>
            <person name="Gohl D.M."/>
            <person name="Silverstein K.A.T."/>
            <person name="Koren S."/>
            <person name="Bechman K.B."/>
            <person name="Herman A."/>
            <person name="Abrahante J.E."/>
            <person name="Garbe J."/>
        </authorList>
    </citation>
    <scope>NUCLEOTIDE SEQUENCE</scope>
    <source>
        <strain evidence="7">Duluth1</strain>
        <tissue evidence="7">Whole animal</tissue>
    </source>
</reference>
<proteinExistence type="predicted"/>
<dbReference type="Gene3D" id="1.20.1070.10">
    <property type="entry name" value="Rhodopsin 7-helix transmembrane proteins"/>
    <property type="match status" value="1"/>
</dbReference>
<keyword evidence="8" id="KW-1185">Reference proteome</keyword>
<comment type="caution">
    <text evidence="7">The sequence shown here is derived from an EMBL/GenBank/DDBJ whole genome shotgun (WGS) entry which is preliminary data.</text>
</comment>
<evidence type="ECO:0000313" key="8">
    <source>
        <dbReference type="Proteomes" id="UP000828390"/>
    </source>
</evidence>
<keyword evidence="3 5" id="KW-1133">Transmembrane helix</keyword>
<dbReference type="Proteomes" id="UP000828390">
    <property type="component" value="Unassembled WGS sequence"/>
</dbReference>
<reference evidence="7" key="1">
    <citation type="journal article" date="2019" name="bioRxiv">
        <title>The Genome of the Zebra Mussel, Dreissena polymorpha: A Resource for Invasive Species Research.</title>
        <authorList>
            <person name="McCartney M.A."/>
            <person name="Auch B."/>
            <person name="Kono T."/>
            <person name="Mallez S."/>
            <person name="Zhang Y."/>
            <person name="Obille A."/>
            <person name="Becker A."/>
            <person name="Abrahante J.E."/>
            <person name="Garbe J."/>
            <person name="Badalamenti J.P."/>
            <person name="Herman A."/>
            <person name="Mangelson H."/>
            <person name="Liachko I."/>
            <person name="Sullivan S."/>
            <person name="Sone E.D."/>
            <person name="Koren S."/>
            <person name="Silverstein K.A.T."/>
            <person name="Beckman K.B."/>
            <person name="Gohl D.M."/>
        </authorList>
    </citation>
    <scope>NUCLEOTIDE SEQUENCE</scope>
    <source>
        <strain evidence="7">Duluth1</strain>
        <tissue evidence="7">Whole animal</tissue>
    </source>
</reference>
<comment type="subcellular location">
    <subcellularLocation>
        <location evidence="1">Membrane</location>
    </subcellularLocation>
</comment>
<evidence type="ECO:0000256" key="3">
    <source>
        <dbReference type="ARBA" id="ARBA00022989"/>
    </source>
</evidence>
<keyword evidence="2 5" id="KW-0812">Transmembrane</keyword>
<feature type="transmembrane region" description="Helical" evidence="5">
    <location>
        <begin position="68"/>
        <end position="91"/>
    </location>
</feature>
<dbReference type="PROSITE" id="PS00237">
    <property type="entry name" value="G_PROTEIN_RECEP_F1_1"/>
    <property type="match status" value="1"/>
</dbReference>
<gene>
    <name evidence="6" type="ORF">DPMN_171054</name>
    <name evidence="7" type="ORF">DPMN_171109</name>
</gene>
<name>A0A9D4E142_DREPO</name>
<evidence type="ECO:0000256" key="2">
    <source>
        <dbReference type="ARBA" id="ARBA00022692"/>
    </source>
</evidence>
<accession>A0A9D4E142</accession>
<dbReference type="InterPro" id="IPR000276">
    <property type="entry name" value="GPCR_Rhodpsn"/>
</dbReference>
<evidence type="ECO:0000256" key="4">
    <source>
        <dbReference type="ARBA" id="ARBA00023136"/>
    </source>
</evidence>
<organism evidence="7 8">
    <name type="scientific">Dreissena polymorpha</name>
    <name type="common">Zebra mussel</name>
    <name type="synonym">Mytilus polymorpha</name>
    <dbReference type="NCBI Taxonomy" id="45954"/>
    <lineage>
        <taxon>Eukaryota</taxon>
        <taxon>Metazoa</taxon>
        <taxon>Spiralia</taxon>
        <taxon>Lophotrochozoa</taxon>
        <taxon>Mollusca</taxon>
        <taxon>Bivalvia</taxon>
        <taxon>Autobranchia</taxon>
        <taxon>Heteroconchia</taxon>
        <taxon>Euheterodonta</taxon>
        <taxon>Imparidentia</taxon>
        <taxon>Neoheterodontei</taxon>
        <taxon>Myida</taxon>
        <taxon>Dreissenoidea</taxon>
        <taxon>Dreissenidae</taxon>
        <taxon>Dreissena</taxon>
    </lineage>
</organism>
<sequence length="179" mass="20016">MSDLIHCNILIAEVVKLFDVLSTKQTYVIDVVQSYVGYFAGLMSAGLVVCVAVDRYMRVRNPHVQMSLRYSGGIIAAFLTSTTVVTLPYVVVRATNPRRRAENQGAANYMEVSHMCSEPRYETRVVTLENNSTKEITDIAFDDDYFQVSFLCVFEAGIRASDCLRMSAVCASLIGRKQF</sequence>
<dbReference type="EMBL" id="JAIWYP010000009">
    <property type="protein sequence ID" value="KAH3769778.1"/>
    <property type="molecule type" value="Genomic_DNA"/>
</dbReference>
<evidence type="ECO:0000256" key="1">
    <source>
        <dbReference type="ARBA" id="ARBA00004370"/>
    </source>
</evidence>
<evidence type="ECO:0000313" key="6">
    <source>
        <dbReference type="EMBL" id="KAH3769778.1"/>
    </source>
</evidence>
<dbReference type="GO" id="GO:0004930">
    <property type="term" value="F:G protein-coupled receptor activity"/>
    <property type="evidence" value="ECO:0007669"/>
    <property type="project" value="InterPro"/>
</dbReference>
<evidence type="ECO:0000256" key="5">
    <source>
        <dbReference type="SAM" id="Phobius"/>
    </source>
</evidence>
<keyword evidence="4 5" id="KW-0472">Membrane</keyword>
<feature type="transmembrane region" description="Helical" evidence="5">
    <location>
        <begin position="35"/>
        <end position="56"/>
    </location>
</feature>
<protein>
    <submittedName>
        <fullName evidence="7">Uncharacterized protein</fullName>
    </submittedName>
</protein>
<dbReference type="AlphaFoldDB" id="A0A9D4E142"/>